<organism evidence="2">
    <name type="scientific">Anguilla anguilla</name>
    <name type="common">European freshwater eel</name>
    <name type="synonym">Muraena anguilla</name>
    <dbReference type="NCBI Taxonomy" id="7936"/>
    <lineage>
        <taxon>Eukaryota</taxon>
        <taxon>Metazoa</taxon>
        <taxon>Chordata</taxon>
        <taxon>Craniata</taxon>
        <taxon>Vertebrata</taxon>
        <taxon>Euteleostomi</taxon>
        <taxon>Actinopterygii</taxon>
        <taxon>Neopterygii</taxon>
        <taxon>Teleostei</taxon>
        <taxon>Anguilliformes</taxon>
        <taxon>Anguillidae</taxon>
        <taxon>Anguilla</taxon>
    </lineage>
</organism>
<reference evidence="2" key="1">
    <citation type="submission" date="2014-11" db="EMBL/GenBank/DDBJ databases">
        <authorList>
            <person name="Amaro Gonzalez C."/>
        </authorList>
    </citation>
    <scope>NUCLEOTIDE SEQUENCE</scope>
</reference>
<protein>
    <submittedName>
        <fullName evidence="2">Uncharacterized protein</fullName>
    </submittedName>
</protein>
<evidence type="ECO:0000256" key="1">
    <source>
        <dbReference type="SAM" id="MobiDB-lite"/>
    </source>
</evidence>
<feature type="compositionally biased region" description="Basic residues" evidence="1">
    <location>
        <begin position="1"/>
        <end position="19"/>
    </location>
</feature>
<accession>A0A0E9PMF1</accession>
<evidence type="ECO:0000313" key="2">
    <source>
        <dbReference type="EMBL" id="JAH05472.1"/>
    </source>
</evidence>
<name>A0A0E9PMF1_ANGAN</name>
<dbReference type="AlphaFoldDB" id="A0A0E9PMF1"/>
<feature type="region of interest" description="Disordered" evidence="1">
    <location>
        <begin position="1"/>
        <end position="26"/>
    </location>
</feature>
<sequence length="26" mass="3124">MDQMCKPKKKEKKKSKNLKPHLTTPR</sequence>
<reference evidence="2" key="2">
    <citation type="journal article" date="2015" name="Fish Shellfish Immunol.">
        <title>Early steps in the European eel (Anguilla anguilla)-Vibrio vulnificus interaction in the gills: Role of the RtxA13 toxin.</title>
        <authorList>
            <person name="Callol A."/>
            <person name="Pajuelo D."/>
            <person name="Ebbesson L."/>
            <person name="Teles M."/>
            <person name="MacKenzie S."/>
            <person name="Amaro C."/>
        </authorList>
    </citation>
    <scope>NUCLEOTIDE SEQUENCE</scope>
</reference>
<proteinExistence type="predicted"/>
<dbReference type="EMBL" id="GBXM01103105">
    <property type="protein sequence ID" value="JAH05472.1"/>
    <property type="molecule type" value="Transcribed_RNA"/>
</dbReference>